<evidence type="ECO:0000313" key="1">
    <source>
        <dbReference type="EMBL" id="KAG4415634.1"/>
    </source>
</evidence>
<dbReference type="EMBL" id="JAFJYH010000215">
    <property type="protein sequence ID" value="KAG4415634.1"/>
    <property type="molecule type" value="Genomic_DNA"/>
</dbReference>
<gene>
    <name evidence="1" type="ORF">IFR04_011248</name>
</gene>
<evidence type="ECO:0000313" key="2">
    <source>
        <dbReference type="Proteomes" id="UP000664132"/>
    </source>
</evidence>
<dbReference type="Proteomes" id="UP000664132">
    <property type="component" value="Unassembled WGS sequence"/>
</dbReference>
<dbReference type="AlphaFoldDB" id="A0A8H7W975"/>
<proteinExistence type="predicted"/>
<accession>A0A8H7W975</accession>
<reference evidence="1" key="1">
    <citation type="submission" date="2021-02" db="EMBL/GenBank/DDBJ databases">
        <title>Genome sequence Cadophora malorum strain M34.</title>
        <authorList>
            <person name="Stefanovic E."/>
            <person name="Vu D."/>
            <person name="Scully C."/>
            <person name="Dijksterhuis J."/>
            <person name="Roader J."/>
            <person name="Houbraken J."/>
        </authorList>
    </citation>
    <scope>NUCLEOTIDE SEQUENCE</scope>
    <source>
        <strain evidence="1">M34</strain>
    </source>
</reference>
<organism evidence="1 2">
    <name type="scientific">Cadophora malorum</name>
    <dbReference type="NCBI Taxonomy" id="108018"/>
    <lineage>
        <taxon>Eukaryota</taxon>
        <taxon>Fungi</taxon>
        <taxon>Dikarya</taxon>
        <taxon>Ascomycota</taxon>
        <taxon>Pezizomycotina</taxon>
        <taxon>Leotiomycetes</taxon>
        <taxon>Helotiales</taxon>
        <taxon>Ploettnerulaceae</taxon>
        <taxon>Cadophora</taxon>
    </lineage>
</organism>
<sequence>MEELADIGVDAEARALLRYLPYLDNEREISLFTKSYSYLSDVVNARRVLWDGENELAPWVIRLSECPPAAASHGRTIIYDLHTKRIAEWPNNEGGYTDTYLDLPTSTPEEYFGRWVEFLKDLKEIPWRNKKVYEMSSEPPAPLSGFLDYLINGYVDPTEGPPPRNPRQPQLGMNDGLYMRETRKRLYRNSGWPDDFDKEDFRERRQNWQEENDTLNNARAVAWTVSADAKAAAFAEYTKFLARSAGMELME</sequence>
<comment type="caution">
    <text evidence="1">The sequence shown here is derived from an EMBL/GenBank/DDBJ whole genome shotgun (WGS) entry which is preliminary data.</text>
</comment>
<keyword evidence="2" id="KW-1185">Reference proteome</keyword>
<protein>
    <submittedName>
        <fullName evidence="1">Uncharacterized protein</fullName>
    </submittedName>
</protein>
<name>A0A8H7W975_9HELO</name>
<dbReference type="OrthoDB" id="5343383at2759"/>